<organism evidence="3 4">
    <name type="scientific">Peribacillus simplex</name>
    <dbReference type="NCBI Taxonomy" id="1478"/>
    <lineage>
        <taxon>Bacteria</taxon>
        <taxon>Bacillati</taxon>
        <taxon>Bacillota</taxon>
        <taxon>Bacilli</taxon>
        <taxon>Bacillales</taxon>
        <taxon>Bacillaceae</taxon>
        <taxon>Peribacillus</taxon>
    </lineage>
</organism>
<dbReference type="PANTHER" id="PTHR37813:SF1">
    <property type="entry name" value="FELS-2 PROPHAGE PROTEIN"/>
    <property type="match status" value="1"/>
</dbReference>
<feature type="transmembrane region" description="Helical" evidence="2">
    <location>
        <begin position="291"/>
        <end position="312"/>
    </location>
</feature>
<gene>
    <name evidence="3" type="ORF">Q8G35_12485</name>
</gene>
<evidence type="ECO:0008006" key="5">
    <source>
        <dbReference type="Google" id="ProtNLM"/>
    </source>
</evidence>
<feature type="transmembrane region" description="Helical" evidence="2">
    <location>
        <begin position="349"/>
        <end position="367"/>
    </location>
</feature>
<keyword evidence="2" id="KW-0472">Membrane</keyword>
<dbReference type="Proteomes" id="UP001178277">
    <property type="component" value="Unassembled WGS sequence"/>
</dbReference>
<keyword evidence="2" id="KW-0812">Transmembrane</keyword>
<feature type="compositionally biased region" description="Low complexity" evidence="1">
    <location>
        <begin position="635"/>
        <end position="647"/>
    </location>
</feature>
<name>A0AA90P1Z3_9BACI</name>
<dbReference type="AlphaFoldDB" id="A0AA90P1Z3"/>
<evidence type="ECO:0000256" key="1">
    <source>
        <dbReference type="SAM" id="MobiDB-lite"/>
    </source>
</evidence>
<evidence type="ECO:0000313" key="3">
    <source>
        <dbReference type="EMBL" id="MDP1419228.1"/>
    </source>
</evidence>
<feature type="transmembrane region" description="Helical" evidence="2">
    <location>
        <begin position="318"/>
        <end position="342"/>
    </location>
</feature>
<dbReference type="PANTHER" id="PTHR37813">
    <property type="entry name" value="FELS-2 PROPHAGE PROTEIN"/>
    <property type="match status" value="1"/>
</dbReference>
<proteinExistence type="predicted"/>
<keyword evidence="2" id="KW-1133">Transmembrane helix</keyword>
<evidence type="ECO:0000313" key="4">
    <source>
        <dbReference type="Proteomes" id="UP001178277"/>
    </source>
</evidence>
<feature type="transmembrane region" description="Helical" evidence="2">
    <location>
        <begin position="212"/>
        <end position="233"/>
    </location>
</feature>
<feature type="region of interest" description="Disordered" evidence="1">
    <location>
        <begin position="631"/>
        <end position="652"/>
    </location>
</feature>
<protein>
    <recommendedName>
        <fullName evidence="5">Phage tail tape measure protein</fullName>
    </recommendedName>
</protein>
<feature type="transmembrane region" description="Helical" evidence="2">
    <location>
        <begin position="264"/>
        <end position="284"/>
    </location>
</feature>
<feature type="transmembrane region" description="Helical" evidence="2">
    <location>
        <begin position="453"/>
        <end position="473"/>
    </location>
</feature>
<dbReference type="RefSeq" id="WP_305160512.1">
    <property type="nucleotide sequence ID" value="NZ_JAUUTP010000011.1"/>
</dbReference>
<evidence type="ECO:0000256" key="2">
    <source>
        <dbReference type="SAM" id="Phobius"/>
    </source>
</evidence>
<accession>A0AA90P1Z3</accession>
<sequence length="688" mass="73747">MAQTVADLMVEIGVDVSGIQRGVSEATSTIDSMGTSVSEMAKSMGENVQGFSNKWGMMSSEMQSAYKDAQSVLNPFKQDLLEVEYGFFKLSQGMGDYKGTTAQFMNELNSLGSKHKKITDNMMKNNDFMKAGFIEGIATMQARSTASEKIAQNFDKMNNPLYKLNNGFLKISQGMENMAKKGTPVYLALQKLGPNANMKDLNDQIKLINGGLLRMAGVALIAAGASVLVYGALHEASKSIPGYSESIETMMSTIREAFQPMVEIFAAVMMKVFEFVTAVAALVVKFNEAHPMIALIIQGFLMLLPALFLILAPLAIGIGLFGGLSAAFAAIAPIIMPIVAGFMSIAGTVLLVAGIIVGLIAVLYLLWTKTTWFSTAVIAVWEAIKSGTQAAWDFILNGILIPIWDALVSFGQEILAKFSALWDEHGATIMAIVEGFMSYIWKNIQSGMKFIQGIFQVVWPVISGLVKIAWGLIKTAISTGVDIITGLIDAGMSLLEGDWEGAWDAIKGIAEDIWNNIEAFFEGIDLAGIGSDIIQGLIDGLGSMAGAISDKVASLAELVPDGLKDFLGIHSPSRVVKALMKWVPIGAAEGIESGLGVVEKSVQRLSETATPDIKDIKTNIEAGYRAPDSNNSIYSSNGMKSNSNQNGNQGGTIQINLDGRTIGEATFDTINDLLGKDIRMSRPRGVIG</sequence>
<dbReference type="EMBL" id="JAUUTP010000011">
    <property type="protein sequence ID" value="MDP1419228.1"/>
    <property type="molecule type" value="Genomic_DNA"/>
</dbReference>
<comment type="caution">
    <text evidence="3">The sequence shown here is derived from an EMBL/GenBank/DDBJ whole genome shotgun (WGS) entry which is preliminary data.</text>
</comment>
<reference evidence="3" key="1">
    <citation type="submission" date="2023-07" db="EMBL/GenBank/DDBJ databases">
        <title>Murine gut Bacillus species.</title>
        <authorList>
            <person name="Gutman E."/>
            <person name="Hashuel R."/>
            <person name="Litvak Y."/>
        </authorList>
    </citation>
    <scope>NUCLEOTIDE SEQUENCE</scope>
    <source>
        <strain evidence="3">RU283</strain>
    </source>
</reference>